<keyword evidence="1" id="KW-0732">Signal</keyword>
<dbReference type="Proteomes" id="UP000078148">
    <property type="component" value="Chromosome"/>
</dbReference>
<reference evidence="2 3" key="2">
    <citation type="journal article" date="2016" name="Int. J. Syst. Evol. Microbiol.">
        <title>Paenibacillus bovis sp. nov., isolated from raw yak (Bos grunniens) milk.</title>
        <authorList>
            <person name="Gao C."/>
            <person name="Han J."/>
            <person name="Liu Z."/>
            <person name="Xu X."/>
            <person name="Hang F."/>
            <person name="Wu Z."/>
        </authorList>
    </citation>
    <scope>NUCLEOTIDE SEQUENCE [LARGE SCALE GENOMIC DNA]</scope>
    <source>
        <strain evidence="2 3">BD3526</strain>
    </source>
</reference>
<evidence type="ECO:0008006" key="4">
    <source>
        <dbReference type="Google" id="ProtNLM"/>
    </source>
</evidence>
<dbReference type="EMBL" id="CP013023">
    <property type="protein sequence ID" value="ANF97054.1"/>
    <property type="molecule type" value="Genomic_DNA"/>
</dbReference>
<dbReference type="RefSeq" id="WP_060535169.1">
    <property type="nucleotide sequence ID" value="NZ_CP013023.1"/>
</dbReference>
<proteinExistence type="predicted"/>
<sequence length="157" mass="17375">MKQRMYKPTIILGAALLSVSMGSQVSAQSAIHSAKPIVASSAAVANPYANAGIDSPAQFHTFFNHLKYAVQHNNKKAVATMVNYPLRMNSDGQTMKIKNKSQFIQKYNQILTPEVRKALLVQREKNLIVNWQGVGLERGAIWMGLFDGTIKIFAVNK</sequence>
<keyword evidence="3" id="KW-1185">Reference proteome</keyword>
<evidence type="ECO:0000313" key="3">
    <source>
        <dbReference type="Proteomes" id="UP000078148"/>
    </source>
</evidence>
<evidence type="ECO:0000256" key="1">
    <source>
        <dbReference type="SAM" id="SignalP"/>
    </source>
</evidence>
<reference evidence="3" key="1">
    <citation type="submission" date="2015-10" db="EMBL/GenBank/DDBJ databases">
        <title>Genome of Paenibacillus bovis sp. nov.</title>
        <authorList>
            <person name="Wu Z."/>
            <person name="Gao C."/>
            <person name="Liu Z."/>
            <person name="Zheng H."/>
        </authorList>
    </citation>
    <scope>NUCLEOTIDE SEQUENCE [LARGE SCALE GENOMIC DNA]</scope>
    <source>
        <strain evidence="3">BD3526</strain>
    </source>
</reference>
<accession>A0A172ZHD8</accession>
<name>A0A172ZHD8_9BACL</name>
<dbReference type="OrthoDB" id="116695at2"/>
<gene>
    <name evidence="2" type="ORF">AR543_14280</name>
</gene>
<dbReference type="STRING" id="1616788.AR543_14280"/>
<dbReference type="AlphaFoldDB" id="A0A172ZHD8"/>
<evidence type="ECO:0000313" key="2">
    <source>
        <dbReference type="EMBL" id="ANF97054.1"/>
    </source>
</evidence>
<feature type="signal peptide" evidence="1">
    <location>
        <begin position="1"/>
        <end position="27"/>
    </location>
</feature>
<organism evidence="2 3">
    <name type="scientific">Paenibacillus bovis</name>
    <dbReference type="NCBI Taxonomy" id="1616788"/>
    <lineage>
        <taxon>Bacteria</taxon>
        <taxon>Bacillati</taxon>
        <taxon>Bacillota</taxon>
        <taxon>Bacilli</taxon>
        <taxon>Bacillales</taxon>
        <taxon>Paenibacillaceae</taxon>
        <taxon>Paenibacillus</taxon>
    </lineage>
</organism>
<feature type="chain" id="PRO_5008005900" description="DUF3887 domain-containing protein" evidence="1">
    <location>
        <begin position="28"/>
        <end position="157"/>
    </location>
</feature>
<dbReference type="KEGG" id="pbv:AR543_14280"/>
<protein>
    <recommendedName>
        <fullName evidence="4">DUF3887 domain-containing protein</fullName>
    </recommendedName>
</protein>